<sequence length="501" mass="57692">MDISGQTHSERPALNTIPSELRRQIVSYIAPDPEHLRPGCKRHLKTANLAHSCLREWVTEYMFRDMALTHVLPGMSSHLEVFAVSRENAGLLKYVKHIVVQVPPAIRWEVGVDDPFAVHPEEITTQRLCQRFRVKNYRQMNDEQQEYCLNYHRAMVEPFTNNRRWQQLFRTANATWAQLFARFTHLDEISVKCCERVDQPRPTYTHTFVLQYGKFIHEDEHPKYVEDSTVNIAWASSVICRSAPPTVRSLRLSMANMDNLSSIATVNRLLSLSYRQPNVIRYPIRITRLSLSLRGVAGVHGNRDWKGDTGSAGSVRFWKGVLNTSHGLQHLELRNSLTMNEDIRFSNLENSDSKACVLAWLLPGLAVSQLRTLRLCDFMLEKAVVQPTFSGHWPRLEALILDDIQLLLREEKEGIDAALVRFEHLRGQSWMEVCRTLSKENPGLRIKLNRPVSNMDDFEGHRLHPTYVEKIQSIPSVQLDTYGYGSLVKLPNDELYSAQRS</sequence>
<gene>
    <name evidence="1" type="ORF">K460DRAFT_368690</name>
</gene>
<comment type="caution">
    <text evidence="1">The sequence shown here is derived from an EMBL/GenBank/DDBJ whole genome shotgun (WGS) entry which is preliminary data.</text>
</comment>
<dbReference type="GeneID" id="63851079"/>
<dbReference type="EMBL" id="ML976617">
    <property type="protein sequence ID" value="KAF1843830.1"/>
    <property type="molecule type" value="Genomic_DNA"/>
</dbReference>
<name>A0A9P4L6H5_9PLEO</name>
<dbReference type="Proteomes" id="UP000800039">
    <property type="component" value="Unassembled WGS sequence"/>
</dbReference>
<dbReference type="AlphaFoldDB" id="A0A9P4L6H5"/>
<dbReference type="OrthoDB" id="3702761at2759"/>
<evidence type="ECO:0000313" key="1">
    <source>
        <dbReference type="EMBL" id="KAF1843830.1"/>
    </source>
</evidence>
<accession>A0A9P4L6H5</accession>
<protein>
    <submittedName>
        <fullName evidence="1">Uncharacterized protein</fullName>
    </submittedName>
</protein>
<keyword evidence="2" id="KW-1185">Reference proteome</keyword>
<reference evidence="1" key="1">
    <citation type="submission" date="2020-01" db="EMBL/GenBank/DDBJ databases">
        <authorList>
            <consortium name="DOE Joint Genome Institute"/>
            <person name="Haridas S."/>
            <person name="Albert R."/>
            <person name="Binder M."/>
            <person name="Bloem J."/>
            <person name="Labutti K."/>
            <person name="Salamov A."/>
            <person name="Andreopoulos B."/>
            <person name="Baker S.E."/>
            <person name="Barry K."/>
            <person name="Bills G."/>
            <person name="Bluhm B.H."/>
            <person name="Cannon C."/>
            <person name="Castanera R."/>
            <person name="Culley D.E."/>
            <person name="Daum C."/>
            <person name="Ezra D."/>
            <person name="Gonzalez J.B."/>
            <person name="Henrissat B."/>
            <person name="Kuo A."/>
            <person name="Liang C."/>
            <person name="Lipzen A."/>
            <person name="Lutzoni F."/>
            <person name="Magnuson J."/>
            <person name="Mondo S."/>
            <person name="Nolan M."/>
            <person name="Ohm R."/>
            <person name="Pangilinan J."/>
            <person name="Park H.-J."/>
            <person name="Ramirez L."/>
            <person name="Alfaro M."/>
            <person name="Sun H."/>
            <person name="Tritt A."/>
            <person name="Yoshinaga Y."/>
            <person name="Zwiers L.-H."/>
            <person name="Turgeon B.G."/>
            <person name="Goodwin S.B."/>
            <person name="Spatafora J.W."/>
            <person name="Crous P.W."/>
            <person name="Grigoriev I.V."/>
        </authorList>
    </citation>
    <scope>NUCLEOTIDE SEQUENCE</scope>
    <source>
        <strain evidence="1">CBS 394.84</strain>
    </source>
</reference>
<dbReference type="RefSeq" id="XP_040786393.1">
    <property type="nucleotide sequence ID" value="XM_040933828.1"/>
</dbReference>
<organism evidence="1 2">
    <name type="scientific">Cucurbitaria berberidis CBS 394.84</name>
    <dbReference type="NCBI Taxonomy" id="1168544"/>
    <lineage>
        <taxon>Eukaryota</taxon>
        <taxon>Fungi</taxon>
        <taxon>Dikarya</taxon>
        <taxon>Ascomycota</taxon>
        <taxon>Pezizomycotina</taxon>
        <taxon>Dothideomycetes</taxon>
        <taxon>Pleosporomycetidae</taxon>
        <taxon>Pleosporales</taxon>
        <taxon>Pleosporineae</taxon>
        <taxon>Cucurbitariaceae</taxon>
        <taxon>Cucurbitaria</taxon>
    </lineage>
</organism>
<proteinExistence type="predicted"/>
<evidence type="ECO:0000313" key="2">
    <source>
        <dbReference type="Proteomes" id="UP000800039"/>
    </source>
</evidence>